<evidence type="ECO:0000313" key="4">
    <source>
        <dbReference type="EMBL" id="CAD1820713.1"/>
    </source>
</evidence>
<keyword evidence="1" id="KW-0677">Repeat</keyword>
<dbReference type="Pfam" id="PF02985">
    <property type="entry name" value="HEAT"/>
    <property type="match status" value="1"/>
</dbReference>
<feature type="compositionally biased region" description="Pro residues" evidence="2">
    <location>
        <begin position="46"/>
        <end position="65"/>
    </location>
</feature>
<feature type="region of interest" description="Disordered" evidence="2">
    <location>
        <begin position="329"/>
        <end position="399"/>
    </location>
</feature>
<dbReference type="SMART" id="SM00185">
    <property type="entry name" value="ARM"/>
    <property type="match status" value="4"/>
</dbReference>
<dbReference type="InterPro" id="IPR016024">
    <property type="entry name" value="ARM-type_fold"/>
</dbReference>
<dbReference type="PANTHER" id="PTHR13366">
    <property type="entry name" value="MALARIA ANTIGEN-RELATED"/>
    <property type="match status" value="1"/>
</dbReference>
<dbReference type="InterPro" id="IPR025283">
    <property type="entry name" value="DUF4042"/>
</dbReference>
<feature type="compositionally biased region" description="Polar residues" evidence="2">
    <location>
        <begin position="369"/>
        <end position="380"/>
    </location>
</feature>
<dbReference type="InterPro" id="IPR000357">
    <property type="entry name" value="HEAT"/>
</dbReference>
<evidence type="ECO:0000259" key="3">
    <source>
        <dbReference type="Pfam" id="PF13251"/>
    </source>
</evidence>
<proteinExistence type="predicted"/>
<accession>A0A6V7NQ44</accession>
<evidence type="ECO:0000256" key="2">
    <source>
        <dbReference type="SAM" id="MobiDB-lite"/>
    </source>
</evidence>
<dbReference type="EMBL" id="LR862141">
    <property type="protein sequence ID" value="CAD1820713.1"/>
    <property type="molecule type" value="Genomic_DNA"/>
</dbReference>
<dbReference type="AlphaFoldDB" id="A0A6V7NQ44"/>
<dbReference type="InterPro" id="IPR052107">
    <property type="entry name" value="HEAT6"/>
</dbReference>
<organism evidence="4">
    <name type="scientific">Ananas comosus var. bracteatus</name>
    <name type="common">red pineapple</name>
    <dbReference type="NCBI Taxonomy" id="296719"/>
    <lineage>
        <taxon>Eukaryota</taxon>
        <taxon>Viridiplantae</taxon>
        <taxon>Streptophyta</taxon>
        <taxon>Embryophyta</taxon>
        <taxon>Tracheophyta</taxon>
        <taxon>Spermatophyta</taxon>
        <taxon>Magnoliopsida</taxon>
        <taxon>Liliopsida</taxon>
        <taxon>Poales</taxon>
        <taxon>Bromeliaceae</taxon>
        <taxon>Bromelioideae</taxon>
        <taxon>Ananas</taxon>
    </lineage>
</organism>
<gene>
    <name evidence="4" type="ORF">CB5_LOCUS3924</name>
</gene>
<protein>
    <recommendedName>
        <fullName evidence="3">DUF4042 domain-containing protein</fullName>
    </recommendedName>
</protein>
<dbReference type="PANTHER" id="PTHR13366:SF0">
    <property type="entry name" value="HEAT REPEAT-CONTAINING PROTEIN 6"/>
    <property type="match status" value="1"/>
</dbReference>
<dbReference type="SUPFAM" id="SSF48371">
    <property type="entry name" value="ARM repeat"/>
    <property type="match status" value="1"/>
</dbReference>
<reference evidence="4" key="1">
    <citation type="submission" date="2020-07" db="EMBL/GenBank/DDBJ databases">
        <authorList>
            <person name="Lin J."/>
        </authorList>
    </citation>
    <scope>NUCLEOTIDE SEQUENCE</scope>
</reference>
<dbReference type="InterPro" id="IPR011989">
    <property type="entry name" value="ARM-like"/>
</dbReference>
<feature type="domain" description="DUF4042" evidence="3">
    <location>
        <begin position="411"/>
        <end position="595"/>
    </location>
</feature>
<feature type="region of interest" description="Disordered" evidence="2">
    <location>
        <begin position="33"/>
        <end position="68"/>
    </location>
</feature>
<evidence type="ECO:0000256" key="1">
    <source>
        <dbReference type="ARBA" id="ARBA00022737"/>
    </source>
</evidence>
<dbReference type="Pfam" id="PF13251">
    <property type="entry name" value="DUF4042"/>
    <property type="match status" value="1"/>
</dbReference>
<sequence>MQINPYLNPSAPLSSSPLLDNGVVLARRPVMAHGVPHPQRRNPSPSSSPRPPLPPPRPRPLPPPGALAAAAAAADLPPHEVTSDVMLLAELALAVSKCPDADGALISILHLIHDISCRVHLEVNSSWIMLLNFLEEVLDHVHGSAYRKSFSSRTVSVNALTECLEILRLIVKAYGRTNLPTESSQLVRILISIISCLHGELLNSYQSNGADISPRDTGTRSMRYNSLWEMQTLALSMVGDILSWTDSSPSANLWQSIVEVLRKVMDFLASKNLFIENNDMSRFYATLLHCLHLVLSEPKGSLSGHVGFVATLQMFFMYGLPSRSSIPPATTDLKEKVGGSQDLRSGPSRRNDRGAYRPPHLRKREETRTNSIDLQSSSDCESSRYDFTSSDSDHSDSDGYAKIGDRFRSSKARSAAISCIQDLCHADPKLLTSLWSLLLPEKDVLEPRKYQATLMTSLIFDPVMKIRIEAASTIAAMVEGHAVVLSQVAEYKETSKCGSFTTLSSSLGQILMQLHTGILYLIKHETHSGLLAGLFKMLILVISATPYARMPRELLPTVLQSLCTRIFEDHAVKKEQYTLLVNVLSCLGTAFSKTPPLFDVLKLLEEDTSQGSERAQQESNVLLVLLQCTERGMHPSIRLESLQALRAVSHNYPSTVKRTWKQVLAIINDLLQIENLGDLSYGVVSRSLKGEIEKTVGSTAEKSIVAGIKVLDACLRAASGFKGAGDLLECRLLDIQQDSDYTKKIKISSAPSYELESPEALESYMPDILSGILQWNEAIKMLLPRASSHTSLWAAAITCFAGMTSAVFFSLTEDKQEFILSTSVTAALNDTVPSVRSAACRAIGVIASFPQIMSKSRVLNDIIHAAEFNTHDPVVSVRITASWALANICDSLRYNFTELRKESYADELTESIIPLLAESALRLTKDGDKIKSNAVRALGNLSRFIKFDDHSSVTHLPSGSVSASHGDSHWLERMVQAFVSCVTTGNVKVQWNVCHALSNLFMNEALKLHEVSWAPAVFSILLLLLRDSTNYKIRIHAAVALAVPASRLDYGSSFSDILQGLINVLESLNSNYSSSPSSFKYKGNLEKQLMFSTLHVLGFISSTDDQALKDFLVKKASFLEEWLKLLLLSLKEEDNHPSASKASNGDKQEDGGSSLSYVPNKMMLFGAINSLLDLYKLNNHQTIAQRFENLASNLYHQ</sequence>
<dbReference type="InterPro" id="IPR000225">
    <property type="entry name" value="Armadillo"/>
</dbReference>
<dbReference type="Gene3D" id="1.25.10.10">
    <property type="entry name" value="Leucine-rich Repeat Variant"/>
    <property type="match status" value="3"/>
</dbReference>
<name>A0A6V7NQ44_ANACO</name>